<feature type="domain" description="Amine oxidase" evidence="6">
    <location>
        <begin position="53"/>
        <end position="478"/>
    </location>
</feature>
<evidence type="ECO:0000256" key="5">
    <source>
        <dbReference type="SAM" id="SignalP"/>
    </source>
</evidence>
<proteinExistence type="inferred from homology"/>
<name>A0A8R1DKB4_CAEJA</name>
<dbReference type="OMA" id="TGHAYYF"/>
<dbReference type="PANTHER" id="PTHR43563:SF18">
    <property type="entry name" value="AMINE OXIDASE DOMAIN-CONTAINING PROTEIN"/>
    <property type="match status" value="1"/>
</dbReference>
<evidence type="ECO:0000256" key="3">
    <source>
        <dbReference type="ARBA" id="ARBA00012804"/>
    </source>
</evidence>
<evidence type="ECO:0000259" key="6">
    <source>
        <dbReference type="Pfam" id="PF01593"/>
    </source>
</evidence>
<dbReference type="GO" id="GO:0005741">
    <property type="term" value="C:mitochondrial outer membrane"/>
    <property type="evidence" value="ECO:0007669"/>
    <property type="project" value="UniProtKB-SubCell"/>
</dbReference>
<evidence type="ECO:0000313" key="7">
    <source>
        <dbReference type="EnsemblMetazoa" id="CJA05152a.1"/>
    </source>
</evidence>
<comment type="catalytic activity">
    <reaction evidence="4">
        <text>a secondary aliphatic amine + O2 + H2O = a primary amine + an aldehyde + H2O2</text>
        <dbReference type="Rhea" id="RHEA:26414"/>
        <dbReference type="ChEBI" id="CHEBI:15377"/>
        <dbReference type="ChEBI" id="CHEBI:15379"/>
        <dbReference type="ChEBI" id="CHEBI:16240"/>
        <dbReference type="ChEBI" id="CHEBI:17478"/>
        <dbReference type="ChEBI" id="CHEBI:58855"/>
        <dbReference type="ChEBI" id="CHEBI:65296"/>
        <dbReference type="EC" id="1.4.3.4"/>
    </reaction>
</comment>
<organism evidence="7 8">
    <name type="scientific">Caenorhabditis japonica</name>
    <dbReference type="NCBI Taxonomy" id="281687"/>
    <lineage>
        <taxon>Eukaryota</taxon>
        <taxon>Metazoa</taxon>
        <taxon>Ecdysozoa</taxon>
        <taxon>Nematoda</taxon>
        <taxon>Chromadorea</taxon>
        <taxon>Rhabditida</taxon>
        <taxon>Rhabditina</taxon>
        <taxon>Rhabditomorpha</taxon>
        <taxon>Rhabditoidea</taxon>
        <taxon>Rhabditidae</taxon>
        <taxon>Peloderinae</taxon>
        <taxon>Caenorhabditis</taxon>
    </lineage>
</organism>
<evidence type="ECO:0000256" key="4">
    <source>
        <dbReference type="ARBA" id="ARBA00048448"/>
    </source>
</evidence>
<dbReference type="Proteomes" id="UP000005237">
    <property type="component" value="Unassembled WGS sequence"/>
</dbReference>
<dbReference type="GO" id="GO:0097621">
    <property type="term" value="F:monoamine oxidase activity"/>
    <property type="evidence" value="ECO:0007669"/>
    <property type="project" value="UniProtKB-EC"/>
</dbReference>
<dbReference type="InterPro" id="IPR036188">
    <property type="entry name" value="FAD/NAD-bd_sf"/>
</dbReference>
<dbReference type="Gene3D" id="3.50.50.60">
    <property type="entry name" value="FAD/NAD(P)-binding domain"/>
    <property type="match status" value="1"/>
</dbReference>
<dbReference type="EnsemblMetazoa" id="CJA05152a.1">
    <property type="protein sequence ID" value="CJA05152a.1"/>
    <property type="gene ID" value="WBGene00124356"/>
</dbReference>
<reference evidence="8" key="1">
    <citation type="submission" date="2010-08" db="EMBL/GenBank/DDBJ databases">
        <authorList>
            <consortium name="Caenorhabditis japonica Sequencing Consortium"/>
            <person name="Wilson R.K."/>
        </authorList>
    </citation>
    <scope>NUCLEOTIDE SEQUENCE [LARGE SCALE GENOMIC DNA]</scope>
    <source>
        <strain evidence="8">DF5081</strain>
    </source>
</reference>
<dbReference type="Pfam" id="PF01593">
    <property type="entry name" value="Amino_oxidase"/>
    <property type="match status" value="1"/>
</dbReference>
<sequence>MTWHRRSTVFFMAILFFGGADTLKPKTAKQQQRQVNSNQQTPTYDVIVVGAGLTGLTAARKIQQTRPGLSVLVLEARGQVGGKVRYATMQTRNGVEFVDTGSQFIAPTDSELLSLLQELNVQTSQQLACGNNTVFEQTKKKRDLSLQQQWSTTPFSDFVNSESLVGSLTNVSIATMSRGADVTDTDSVNRLMQTFFDAPGEQVSSVQLALTCASQNATTIEILRRFGHGESLLAKGGMNEVVRRLADGLLIEYSQRVVHVNDAVFPSIVQTSAGRNFTARQVILATPISTLDNIDIVPAPEASFQQLIQNYGPTGHAYYFTMSFQRATWRLNGRSGKVIYTSSSGPLVWLTTFDTTYANSCENSTSASSSLWGIAHFSYDVPFETRSKLYTQAIMYSLRFADFSPLDVSDVNFATDDLAKGTIPTLRVNIPFESLKYLNDFHTVYQNVHIATADLASKSLGTMNGAVHSAQAVSNYVLQMLSAAEAQSNGILRDVPVESTTPYVYHTSSHYPPLVLAGSQGSTTFHYETSSHYPPTVAAASGAQATTTMKHFSFGNLDSENSTNDEPTAVLYDSPAQQQQATRLQNSSASTPFAYSTSSVMPPVQPIETTTFTHFSNGNAEKSTPTAVQRDDPSVSITQQTNGYVYSTSTHYPLVIAGRNLDKNGIDTSATPSPQVVNELQQVSENASNSTALQLARHLNQLVHSLLTQLQLN</sequence>
<reference evidence="7" key="2">
    <citation type="submission" date="2022-06" db="UniProtKB">
        <authorList>
            <consortium name="EnsemblMetazoa"/>
        </authorList>
    </citation>
    <scope>IDENTIFICATION</scope>
    <source>
        <strain evidence="7">DF5081</strain>
    </source>
</reference>
<evidence type="ECO:0000256" key="1">
    <source>
        <dbReference type="ARBA" id="ARBA00004362"/>
    </source>
</evidence>
<dbReference type="AlphaFoldDB" id="A0A8R1DKB4"/>
<comment type="subcellular location">
    <subcellularLocation>
        <location evidence="1">Mitochondrion outer membrane</location>
        <topology evidence="1">Single-pass type IV membrane protein</topology>
        <orientation evidence="1">Cytoplasmic side</orientation>
    </subcellularLocation>
</comment>
<keyword evidence="5" id="KW-0732">Signal</keyword>
<feature type="chain" id="PRO_5035792548" description="monoamine oxidase" evidence="5">
    <location>
        <begin position="23"/>
        <end position="713"/>
    </location>
</feature>
<protein>
    <recommendedName>
        <fullName evidence="3">monoamine oxidase</fullName>
        <ecNumber evidence="3">1.4.3.4</ecNumber>
    </recommendedName>
</protein>
<dbReference type="PANTHER" id="PTHR43563">
    <property type="entry name" value="AMINE OXIDASE"/>
    <property type="match status" value="1"/>
</dbReference>
<dbReference type="InterPro" id="IPR050703">
    <property type="entry name" value="Flavin_MAO"/>
</dbReference>
<keyword evidence="8" id="KW-1185">Reference proteome</keyword>
<evidence type="ECO:0000313" key="8">
    <source>
        <dbReference type="Proteomes" id="UP000005237"/>
    </source>
</evidence>
<feature type="signal peptide" evidence="5">
    <location>
        <begin position="1"/>
        <end position="22"/>
    </location>
</feature>
<dbReference type="InterPro" id="IPR002937">
    <property type="entry name" value="Amino_oxidase"/>
</dbReference>
<evidence type="ECO:0000256" key="2">
    <source>
        <dbReference type="ARBA" id="ARBA00005995"/>
    </source>
</evidence>
<comment type="similarity">
    <text evidence="2">Belongs to the flavin monoamine oxidase family.</text>
</comment>
<accession>A0A8R1DKB4</accession>
<dbReference type="SUPFAM" id="SSF51905">
    <property type="entry name" value="FAD/NAD(P)-binding domain"/>
    <property type="match status" value="1"/>
</dbReference>
<dbReference type="EC" id="1.4.3.4" evidence="3"/>